<keyword evidence="2" id="KW-1185">Reference proteome</keyword>
<sequence>MFTGIVEEVGCIESVTKGEKSSRLRIKAKAVLEGTKIGDSICTNGVCLTVTRIHGESFSADVMAETMRSSNLGALNIGSKVNLERAVALGGRFGGHLVSGHIDGTGIVRAVTREDNAIWISISVSGSIGRYLVEKGSVTVDGVSLTVARIEPWGFRISMIPHTQKETLLIGRTPGQTVNLECDLLAKYVEKLLQRETMQTVDLALTVDEAGTADRARSANETASGGKKELLSEAYLRENGFFIN</sequence>
<protein>
    <submittedName>
        <fullName evidence="1">Riboflavin synthase</fullName>
        <ecNumber evidence="1">2.5.1.9</ecNumber>
    </submittedName>
</protein>
<dbReference type="EC" id="2.5.1.9" evidence="1"/>
<keyword evidence="1" id="KW-0808">Transferase</keyword>
<dbReference type="Proteomes" id="UP000594014">
    <property type="component" value="Chromosome"/>
</dbReference>
<evidence type="ECO:0000313" key="2">
    <source>
        <dbReference type="Proteomes" id="UP000594014"/>
    </source>
</evidence>
<reference evidence="1" key="1">
    <citation type="submission" date="2019-08" db="EMBL/GenBank/DDBJ databases">
        <title>Genome sequence of Clostridiales bacterium MT110.</title>
        <authorList>
            <person name="Cao J."/>
        </authorList>
    </citation>
    <scope>NUCLEOTIDE SEQUENCE</scope>
    <source>
        <strain evidence="1">MT110</strain>
    </source>
</reference>
<gene>
    <name evidence="1" type="ORF">FRZ06_19185</name>
</gene>
<name>A0ACD1AGG7_9FIRM</name>
<evidence type="ECO:0000313" key="1">
    <source>
        <dbReference type="EMBL" id="QOX65326.1"/>
    </source>
</evidence>
<proteinExistence type="predicted"/>
<accession>A0ACD1AGG7</accession>
<dbReference type="EMBL" id="CP042469">
    <property type="protein sequence ID" value="QOX65326.1"/>
    <property type="molecule type" value="Genomic_DNA"/>
</dbReference>
<organism evidence="1 2">
    <name type="scientific">Anoxybacterium hadale</name>
    <dbReference type="NCBI Taxonomy" id="3408580"/>
    <lineage>
        <taxon>Bacteria</taxon>
        <taxon>Bacillati</taxon>
        <taxon>Bacillota</taxon>
        <taxon>Clostridia</taxon>
        <taxon>Peptostreptococcales</taxon>
        <taxon>Anaerovoracaceae</taxon>
        <taxon>Anoxybacterium</taxon>
    </lineage>
</organism>